<name>A0A9P5XU93_9AGAR</name>
<keyword evidence="3" id="KW-1185">Reference proteome</keyword>
<evidence type="ECO:0000313" key="3">
    <source>
        <dbReference type="Proteomes" id="UP000807353"/>
    </source>
</evidence>
<accession>A0A9P5XU93</accession>
<feature type="compositionally biased region" description="Basic and acidic residues" evidence="1">
    <location>
        <begin position="49"/>
        <end position="64"/>
    </location>
</feature>
<evidence type="ECO:0000313" key="2">
    <source>
        <dbReference type="EMBL" id="KAF9455581.1"/>
    </source>
</evidence>
<feature type="region of interest" description="Disordered" evidence="1">
    <location>
        <begin position="43"/>
        <end position="64"/>
    </location>
</feature>
<dbReference type="AlphaFoldDB" id="A0A9P5XU93"/>
<comment type="caution">
    <text evidence="2">The sequence shown here is derived from an EMBL/GenBank/DDBJ whole genome shotgun (WGS) entry which is preliminary data.</text>
</comment>
<gene>
    <name evidence="2" type="ORF">BDZ94DRAFT_1277884</name>
</gene>
<organism evidence="2 3">
    <name type="scientific">Collybia nuda</name>
    <dbReference type="NCBI Taxonomy" id="64659"/>
    <lineage>
        <taxon>Eukaryota</taxon>
        <taxon>Fungi</taxon>
        <taxon>Dikarya</taxon>
        <taxon>Basidiomycota</taxon>
        <taxon>Agaricomycotina</taxon>
        <taxon>Agaricomycetes</taxon>
        <taxon>Agaricomycetidae</taxon>
        <taxon>Agaricales</taxon>
        <taxon>Tricholomatineae</taxon>
        <taxon>Clitocybaceae</taxon>
        <taxon>Collybia</taxon>
    </lineage>
</organism>
<dbReference type="Proteomes" id="UP000807353">
    <property type="component" value="Unassembled WGS sequence"/>
</dbReference>
<protein>
    <submittedName>
        <fullName evidence="2">Uncharacterized protein</fullName>
    </submittedName>
</protein>
<evidence type="ECO:0000256" key="1">
    <source>
        <dbReference type="SAM" id="MobiDB-lite"/>
    </source>
</evidence>
<proteinExistence type="predicted"/>
<sequence>MNHGNSHPQRRDGGSDIHYVSYFGASFLFPVVEVHPRLRLGASLGNHTIGDRSAADHETKITQH</sequence>
<dbReference type="EMBL" id="MU150607">
    <property type="protein sequence ID" value="KAF9455581.1"/>
    <property type="molecule type" value="Genomic_DNA"/>
</dbReference>
<reference evidence="2" key="1">
    <citation type="submission" date="2020-11" db="EMBL/GenBank/DDBJ databases">
        <authorList>
            <consortium name="DOE Joint Genome Institute"/>
            <person name="Ahrendt S."/>
            <person name="Riley R."/>
            <person name="Andreopoulos W."/>
            <person name="Labutti K."/>
            <person name="Pangilinan J."/>
            <person name="Ruiz-Duenas F.J."/>
            <person name="Barrasa J.M."/>
            <person name="Sanchez-Garcia M."/>
            <person name="Camarero S."/>
            <person name="Miyauchi S."/>
            <person name="Serrano A."/>
            <person name="Linde D."/>
            <person name="Babiker R."/>
            <person name="Drula E."/>
            <person name="Ayuso-Fernandez I."/>
            <person name="Pacheco R."/>
            <person name="Padilla G."/>
            <person name="Ferreira P."/>
            <person name="Barriuso J."/>
            <person name="Kellner H."/>
            <person name="Castanera R."/>
            <person name="Alfaro M."/>
            <person name="Ramirez L."/>
            <person name="Pisabarro A.G."/>
            <person name="Kuo A."/>
            <person name="Tritt A."/>
            <person name="Lipzen A."/>
            <person name="He G."/>
            <person name="Yan M."/>
            <person name="Ng V."/>
            <person name="Cullen D."/>
            <person name="Martin F."/>
            <person name="Rosso M.-N."/>
            <person name="Henrissat B."/>
            <person name="Hibbett D."/>
            <person name="Martinez A.T."/>
            <person name="Grigoriev I.V."/>
        </authorList>
    </citation>
    <scope>NUCLEOTIDE SEQUENCE</scope>
    <source>
        <strain evidence="2">CBS 247.69</strain>
    </source>
</reference>